<dbReference type="PANTHER" id="PTHR43356">
    <property type="entry name" value="PHOSPHATE ACETYLTRANSFERASE"/>
    <property type="match status" value="1"/>
</dbReference>
<dbReference type="GO" id="GO:0016746">
    <property type="term" value="F:acyltransferase activity"/>
    <property type="evidence" value="ECO:0007669"/>
    <property type="project" value="UniProtKB-KW"/>
</dbReference>
<dbReference type="AlphaFoldDB" id="A0A9Q7AD90"/>
<dbReference type="Pfam" id="PF01515">
    <property type="entry name" value="PTA_PTB"/>
    <property type="match status" value="1"/>
</dbReference>
<dbReference type="PANTHER" id="PTHR43356:SF2">
    <property type="entry name" value="PHOSPHATE ACETYLTRANSFERASE"/>
    <property type="match status" value="1"/>
</dbReference>
<dbReference type="InterPro" id="IPR012147">
    <property type="entry name" value="P_Ac_Bu_trans"/>
</dbReference>
<evidence type="ECO:0000259" key="4">
    <source>
        <dbReference type="Pfam" id="PF01515"/>
    </source>
</evidence>
<evidence type="ECO:0000256" key="3">
    <source>
        <dbReference type="ARBA" id="ARBA00023315"/>
    </source>
</evidence>
<dbReference type="InterPro" id="IPR002505">
    <property type="entry name" value="PTA_PTB"/>
</dbReference>
<gene>
    <name evidence="5" type="ORF">KAR29_01825</name>
</gene>
<keyword evidence="2" id="KW-0808">Transferase</keyword>
<evidence type="ECO:0000313" key="5">
    <source>
        <dbReference type="EMBL" id="QTX32703.1"/>
    </source>
</evidence>
<reference evidence="6" key="1">
    <citation type="submission" date="2021-04" db="EMBL/GenBank/DDBJ databases">
        <title>A novel Synergistetes isolate from a pyrite-forming mixed culture.</title>
        <authorList>
            <person name="Bunk B."/>
            <person name="Sproer C."/>
            <person name="Spring S."/>
            <person name="Pester M."/>
        </authorList>
    </citation>
    <scope>NUCLEOTIDE SEQUENCE [LARGE SCALE GENOMIC DNA]</scope>
    <source>
        <strain evidence="6">J.5.4.2-T.3.5.2</strain>
    </source>
</reference>
<accession>A0A9Q7AD90</accession>
<dbReference type="Gene3D" id="3.40.718.10">
    <property type="entry name" value="Isopropylmalate Dehydrogenase"/>
    <property type="match status" value="1"/>
</dbReference>
<evidence type="ECO:0000256" key="1">
    <source>
        <dbReference type="ARBA" id="ARBA00005656"/>
    </source>
</evidence>
<keyword evidence="3" id="KW-0012">Acyltransferase</keyword>
<comment type="similarity">
    <text evidence="1">Belongs to the phosphate acetyltransferase and butyryltransferase family.</text>
</comment>
<dbReference type="Proteomes" id="UP000671879">
    <property type="component" value="Chromosome"/>
</dbReference>
<organism evidence="5 6">
    <name type="scientific">Aminithiophilus ramosus</name>
    <dbReference type="NCBI Taxonomy" id="3029084"/>
    <lineage>
        <taxon>Bacteria</taxon>
        <taxon>Thermotogati</taxon>
        <taxon>Synergistota</taxon>
        <taxon>Synergistia</taxon>
        <taxon>Synergistales</taxon>
        <taxon>Aminithiophilaceae</taxon>
        <taxon>Aminithiophilus</taxon>
    </lineage>
</organism>
<dbReference type="RefSeq" id="WP_274373954.1">
    <property type="nucleotide sequence ID" value="NZ_CP072943.1"/>
</dbReference>
<sequence length="299" mass="31182">MAFENLDFLLERCRGRSASPVAVAAAHDADVLTALDSARREGIVEPILIGSAGRIAAMCHDLGLDLTSCPIVDVADDETASRRAVALVASGEARMVMKGQVKTATLLKAVLDKKEGLRTGSVLSHLFLLEIPRLGRVCAITDGGLNTYPTLQEKVHLIENAVACYRRLGVDCPRVAVLAAVETVNPAMACTLDAAALTQMNRRGQIRNCLVDGPLALDNAVSLSSAHLKGIDSDVAGRADILLMPHIEAGNLVGKVALSLLGSRGAGAVLGAKAPVILTSRTDSAETKLLSIALGVLLS</sequence>
<dbReference type="PIRSF" id="PIRSF000428">
    <property type="entry name" value="P_Ac_trans"/>
    <property type="match status" value="1"/>
</dbReference>
<proteinExistence type="inferred from homology"/>
<dbReference type="NCBIfam" id="NF006045">
    <property type="entry name" value="PRK08190.1"/>
    <property type="match status" value="1"/>
</dbReference>
<keyword evidence="6" id="KW-1185">Reference proteome</keyword>
<evidence type="ECO:0000256" key="2">
    <source>
        <dbReference type="ARBA" id="ARBA00022679"/>
    </source>
</evidence>
<dbReference type="SUPFAM" id="SSF53659">
    <property type="entry name" value="Isocitrate/Isopropylmalate dehydrogenase-like"/>
    <property type="match status" value="1"/>
</dbReference>
<dbReference type="EMBL" id="CP072943">
    <property type="protein sequence ID" value="QTX32703.1"/>
    <property type="molecule type" value="Genomic_DNA"/>
</dbReference>
<protein>
    <submittedName>
        <fullName evidence="5">Bifunctional enoyl-CoA hydratase/phosphate acetyltransferase</fullName>
    </submittedName>
</protein>
<dbReference type="InterPro" id="IPR050500">
    <property type="entry name" value="Phos_Acetyltrans/Butyryltrans"/>
</dbReference>
<name>A0A9Q7AD90_9BACT</name>
<feature type="domain" description="Phosphate acetyl/butaryl transferase" evidence="4">
    <location>
        <begin position="81"/>
        <end position="294"/>
    </location>
</feature>
<evidence type="ECO:0000313" key="6">
    <source>
        <dbReference type="Proteomes" id="UP000671879"/>
    </source>
</evidence>
<dbReference type="KEGG" id="aram:KAR29_01825"/>